<dbReference type="RefSeq" id="WP_038083457.1">
    <property type="nucleotide sequence ID" value="NZ_JMIR01000001.1"/>
</dbReference>
<dbReference type="Proteomes" id="UP000027931">
    <property type="component" value="Unassembled WGS sequence"/>
</dbReference>
<evidence type="ECO:0000256" key="1">
    <source>
        <dbReference type="ARBA" id="ARBA00004370"/>
    </source>
</evidence>
<dbReference type="GO" id="GO:0008658">
    <property type="term" value="F:penicillin binding"/>
    <property type="evidence" value="ECO:0007669"/>
    <property type="project" value="InterPro"/>
</dbReference>
<sequence>MDKQKNRVQRRTAMVLTICTIGVVGMLGRLFYIQVGAPHNMQGHDLVASAVEQRREKFELNSGRGDILDRSGVSMTGSVLHGIVVLPVWQQNLDRKKINDLAMLLHTSTENLLKALNEKDEPFLLRLPDLNGQIRTVSLTKEEEAKVQQLGLTGIYAKEVKVRYDDQSVARHVIGFLGEDPNLVANTWGGKYPLDEKVGKLGLEYQYQDELRGLGLSKTIAYYTDAYKRPINGLGIRESTDENHALNVKTTLDSDIQHSVEGAMDRWGLQKGAVVVLDAESEDVLAMASRPNYDQNSLAKSSDAFPVNRALQATFPGSIFKTVIAAAALETGAVKPTDTFDCPGYLDIGDGRLNCWTTHGHETVEEAYAESCNVVFAQLAMKLGRDKIEEYAKKFELGQTVGLLHNNQSQFYGEDAGSIFAKEYTSDRLLANTGIGQEDVRMSPLQAAHMMAVVANGGMGGHPRLVKSLTTSDGLIYTEYPSSDKQRILDASTAAELQKWARDVVSMDKGTAHAALGSAAMTVAGKTGTAQTGDPNANNQWFAGYAPADHPKYVVVVMGESVTQGRATENIANQIIGALPK</sequence>
<feature type="domain" description="Penicillin-binding protein dimerisation" evidence="6">
    <location>
        <begin position="61"/>
        <end position="214"/>
    </location>
</feature>
<dbReference type="Pfam" id="PF00905">
    <property type="entry name" value="Transpeptidase"/>
    <property type="match status" value="1"/>
</dbReference>
<evidence type="ECO:0000259" key="5">
    <source>
        <dbReference type="Pfam" id="PF00905"/>
    </source>
</evidence>
<gene>
    <name evidence="7" type="ORF">EL26_01145</name>
</gene>
<dbReference type="SUPFAM" id="SSF56519">
    <property type="entry name" value="Penicillin binding protein dimerisation domain"/>
    <property type="match status" value="1"/>
</dbReference>
<evidence type="ECO:0008006" key="9">
    <source>
        <dbReference type="Google" id="ProtNLM"/>
    </source>
</evidence>
<dbReference type="Gene3D" id="3.40.710.10">
    <property type="entry name" value="DD-peptidase/beta-lactamase superfamily"/>
    <property type="match status" value="1"/>
</dbReference>
<keyword evidence="4" id="KW-1133">Transmembrane helix</keyword>
<proteinExistence type="inferred from homology"/>
<feature type="domain" description="Penicillin-binding protein transpeptidase" evidence="5">
    <location>
        <begin position="272"/>
        <end position="576"/>
    </location>
</feature>
<keyword evidence="3 4" id="KW-0472">Membrane</keyword>
<dbReference type="GO" id="GO:0071555">
    <property type="term" value="P:cell wall organization"/>
    <property type="evidence" value="ECO:0007669"/>
    <property type="project" value="TreeGrafter"/>
</dbReference>
<comment type="subcellular location">
    <subcellularLocation>
        <location evidence="1">Membrane</location>
    </subcellularLocation>
</comment>
<evidence type="ECO:0000256" key="3">
    <source>
        <dbReference type="ARBA" id="ARBA00023136"/>
    </source>
</evidence>
<dbReference type="STRING" id="1157490.EL26_01145"/>
<keyword evidence="8" id="KW-1185">Reference proteome</keyword>
<dbReference type="EMBL" id="JMIR01000001">
    <property type="protein sequence ID" value="KEO85193.1"/>
    <property type="molecule type" value="Genomic_DNA"/>
</dbReference>
<dbReference type="InterPro" id="IPR005311">
    <property type="entry name" value="PBP_dimer"/>
</dbReference>
<dbReference type="InterPro" id="IPR050515">
    <property type="entry name" value="Beta-lactam/transpept"/>
</dbReference>
<evidence type="ECO:0000259" key="6">
    <source>
        <dbReference type="Pfam" id="PF03717"/>
    </source>
</evidence>
<dbReference type="PANTHER" id="PTHR30627">
    <property type="entry name" value="PEPTIDOGLYCAN D,D-TRANSPEPTIDASE"/>
    <property type="match status" value="1"/>
</dbReference>
<evidence type="ECO:0000256" key="4">
    <source>
        <dbReference type="SAM" id="Phobius"/>
    </source>
</evidence>
<dbReference type="GO" id="GO:0071972">
    <property type="term" value="F:peptidoglycan L,D-transpeptidase activity"/>
    <property type="evidence" value="ECO:0007669"/>
    <property type="project" value="TreeGrafter"/>
</dbReference>
<dbReference type="Pfam" id="PF03717">
    <property type="entry name" value="PBP_dimer"/>
    <property type="match status" value="1"/>
</dbReference>
<evidence type="ECO:0000313" key="7">
    <source>
        <dbReference type="EMBL" id="KEO85193.1"/>
    </source>
</evidence>
<dbReference type="SUPFAM" id="SSF56601">
    <property type="entry name" value="beta-lactamase/transpeptidase-like"/>
    <property type="match status" value="1"/>
</dbReference>
<dbReference type="GO" id="GO:0005886">
    <property type="term" value="C:plasma membrane"/>
    <property type="evidence" value="ECO:0007669"/>
    <property type="project" value="TreeGrafter"/>
</dbReference>
<evidence type="ECO:0000313" key="8">
    <source>
        <dbReference type="Proteomes" id="UP000027931"/>
    </source>
</evidence>
<name>A0A074LYT7_9BACL</name>
<comment type="similarity">
    <text evidence="2">Belongs to the transpeptidase family.</text>
</comment>
<comment type="caution">
    <text evidence="7">The sequence shown here is derived from an EMBL/GenBank/DDBJ whole genome shotgun (WGS) entry which is preliminary data.</text>
</comment>
<reference evidence="7 8" key="1">
    <citation type="journal article" date="2013" name="Int. J. Syst. Evol. Microbiol.">
        <title>Tumebacillus flagellatus sp. nov., an alpha-amylase/pullulanase-producing bacterium isolated from cassava wastewater.</title>
        <authorList>
            <person name="Wang Q."/>
            <person name="Xie N."/>
            <person name="Qin Y."/>
            <person name="Shen N."/>
            <person name="Zhu J."/>
            <person name="Mi H."/>
            <person name="Huang R."/>
        </authorList>
    </citation>
    <scope>NUCLEOTIDE SEQUENCE [LARGE SCALE GENOMIC DNA]</scope>
    <source>
        <strain evidence="7 8">GST4</strain>
    </source>
</reference>
<organism evidence="7 8">
    <name type="scientific">Tumebacillus flagellatus</name>
    <dbReference type="NCBI Taxonomy" id="1157490"/>
    <lineage>
        <taxon>Bacteria</taxon>
        <taxon>Bacillati</taxon>
        <taxon>Bacillota</taxon>
        <taxon>Bacilli</taxon>
        <taxon>Bacillales</taxon>
        <taxon>Alicyclobacillaceae</taxon>
        <taxon>Tumebacillus</taxon>
    </lineage>
</organism>
<dbReference type="OrthoDB" id="2985542at2"/>
<dbReference type="PANTHER" id="PTHR30627:SF24">
    <property type="entry name" value="PENICILLIN-BINDING PROTEIN 4B"/>
    <property type="match status" value="1"/>
</dbReference>
<feature type="transmembrane region" description="Helical" evidence="4">
    <location>
        <begin position="12"/>
        <end position="32"/>
    </location>
</feature>
<dbReference type="AlphaFoldDB" id="A0A074LYT7"/>
<dbReference type="InterPro" id="IPR036138">
    <property type="entry name" value="PBP_dimer_sf"/>
</dbReference>
<dbReference type="eggNOG" id="COG0768">
    <property type="taxonomic scope" value="Bacteria"/>
</dbReference>
<protein>
    <recommendedName>
        <fullName evidence="9">Penicillin-binding protein</fullName>
    </recommendedName>
</protein>
<keyword evidence="4" id="KW-0812">Transmembrane</keyword>
<dbReference type="Gene3D" id="3.90.1310.10">
    <property type="entry name" value="Penicillin-binding protein 2a (Domain 2)"/>
    <property type="match status" value="1"/>
</dbReference>
<evidence type="ECO:0000256" key="2">
    <source>
        <dbReference type="ARBA" id="ARBA00007171"/>
    </source>
</evidence>
<dbReference type="InterPro" id="IPR012338">
    <property type="entry name" value="Beta-lactam/transpept-like"/>
</dbReference>
<dbReference type="InterPro" id="IPR001460">
    <property type="entry name" value="PCN-bd_Tpept"/>
</dbReference>
<accession>A0A074LYT7</accession>